<dbReference type="CDD" id="cd00130">
    <property type="entry name" value="PAS"/>
    <property type="match status" value="2"/>
</dbReference>
<feature type="modified residue" description="4-aspartylphosphate" evidence="2">
    <location>
        <position position="55"/>
    </location>
</feature>
<dbReference type="Gene3D" id="3.30.450.20">
    <property type="entry name" value="PAS domain"/>
    <property type="match status" value="2"/>
</dbReference>
<keyword evidence="1 2" id="KW-0597">Phosphoprotein</keyword>
<protein>
    <submittedName>
        <fullName evidence="5">Response regulator</fullName>
    </submittedName>
</protein>
<dbReference type="PROSITE" id="PS50110">
    <property type="entry name" value="RESPONSE_REGULATORY"/>
    <property type="match status" value="1"/>
</dbReference>
<gene>
    <name evidence="5" type="ORF">F1737_10750</name>
</gene>
<dbReference type="InterPro" id="IPR035965">
    <property type="entry name" value="PAS-like_dom_sf"/>
</dbReference>
<evidence type="ECO:0000313" key="5">
    <source>
        <dbReference type="EMBL" id="WOF17120.1"/>
    </source>
</evidence>
<dbReference type="SMART" id="SM00448">
    <property type="entry name" value="REC"/>
    <property type="match status" value="1"/>
</dbReference>
<proteinExistence type="predicted"/>
<dbReference type="RefSeq" id="WP_317136577.1">
    <property type="nucleotide sequence ID" value="NZ_CP043875.1"/>
</dbReference>
<organism evidence="5 6">
    <name type="scientific">Methanochimaera problematica</name>
    <dbReference type="NCBI Taxonomy" id="2609417"/>
    <lineage>
        <taxon>Archaea</taxon>
        <taxon>Methanobacteriati</taxon>
        <taxon>Methanobacteriota</taxon>
        <taxon>Stenosarchaea group</taxon>
        <taxon>Methanomicrobia</taxon>
        <taxon>Methanomicrobiales</taxon>
        <taxon>Methanomicrobiaceae</taxon>
        <taxon>Methanochimaera</taxon>
    </lineage>
</organism>
<dbReference type="EMBL" id="CP043875">
    <property type="protein sequence ID" value="WOF17120.1"/>
    <property type="molecule type" value="Genomic_DNA"/>
</dbReference>
<dbReference type="PANTHER" id="PTHR44591:SF3">
    <property type="entry name" value="RESPONSE REGULATORY DOMAIN-CONTAINING PROTEIN"/>
    <property type="match status" value="1"/>
</dbReference>
<reference evidence="5 6" key="1">
    <citation type="submission" date="2019-09" db="EMBL/GenBank/DDBJ databases">
        <title>The complete genome of Methanoplanus sp. FWC-SCC4.</title>
        <authorList>
            <person name="Chen S.-C."/>
            <person name="Zhou Y.-Z."/>
            <person name="Lai M.-C."/>
        </authorList>
    </citation>
    <scope>NUCLEOTIDE SEQUENCE [LARGE SCALE GENOMIC DNA]</scope>
    <source>
        <strain evidence="5 6">FWC-SCC4</strain>
    </source>
</reference>
<dbReference type="InterPro" id="IPR001789">
    <property type="entry name" value="Sig_transdc_resp-reg_receiver"/>
</dbReference>
<evidence type="ECO:0000313" key="6">
    <source>
        <dbReference type="Proteomes" id="UP001301797"/>
    </source>
</evidence>
<dbReference type="PROSITE" id="PS50112">
    <property type="entry name" value="PAS"/>
    <property type="match status" value="2"/>
</dbReference>
<evidence type="ECO:0000259" key="4">
    <source>
        <dbReference type="PROSITE" id="PS50112"/>
    </source>
</evidence>
<dbReference type="CDD" id="cd17534">
    <property type="entry name" value="REC_DC-like"/>
    <property type="match status" value="1"/>
</dbReference>
<dbReference type="NCBIfam" id="TIGR00229">
    <property type="entry name" value="sensory_box"/>
    <property type="match status" value="2"/>
</dbReference>
<feature type="domain" description="PAS" evidence="4">
    <location>
        <begin position="263"/>
        <end position="311"/>
    </location>
</feature>
<sequence>MVSSKVLIVDDDIITAMGLESSLKRMGYDVITIVTTGEEAVNAADEKKPDVVIMDINLKDEMEGVFAAEKITSKYNIPVIFLTAHSKDDILKRALKSKPYGYLNKPVRPIEIKSTIETIINKHRAIEAEKELFKSERKHKSLFENMPQGILYISAGDMTITDLNPAAENIIGYKKEEMVNKNYLEIFTGTFSEDGEFYSPENHPSFKSLRSGDKFVEIIGFPGKNSKGKKWIAVTAIPEDEKGCNDQKQIFVTFEDITEKKIAEERFLKAFELFPNAVAIIDIENKKIIEVNNVFLKNMGYKKDQIVGKTLSEIELFADKNEKMAFLNEFKEKGTIKDMPVKALTFSGRIRNGYISSEKILVNNVAHLLMTIIEDRENFWAF</sequence>
<dbReference type="Pfam" id="PF13426">
    <property type="entry name" value="PAS_9"/>
    <property type="match status" value="2"/>
</dbReference>
<dbReference type="InterPro" id="IPR000014">
    <property type="entry name" value="PAS"/>
</dbReference>
<evidence type="ECO:0000256" key="1">
    <source>
        <dbReference type="ARBA" id="ARBA00022553"/>
    </source>
</evidence>
<feature type="domain" description="PAS" evidence="4">
    <location>
        <begin position="135"/>
        <end position="208"/>
    </location>
</feature>
<feature type="domain" description="Response regulatory" evidence="3">
    <location>
        <begin position="5"/>
        <end position="120"/>
    </location>
</feature>
<keyword evidence="6" id="KW-1185">Reference proteome</keyword>
<dbReference type="Pfam" id="PF00072">
    <property type="entry name" value="Response_reg"/>
    <property type="match status" value="1"/>
</dbReference>
<dbReference type="GO" id="GO:0000160">
    <property type="term" value="P:phosphorelay signal transduction system"/>
    <property type="evidence" value="ECO:0007669"/>
    <property type="project" value="InterPro"/>
</dbReference>
<accession>A0AA97FCY4</accession>
<dbReference type="SUPFAM" id="SSF55785">
    <property type="entry name" value="PYP-like sensor domain (PAS domain)"/>
    <property type="match status" value="2"/>
</dbReference>
<evidence type="ECO:0000259" key="3">
    <source>
        <dbReference type="PROSITE" id="PS50110"/>
    </source>
</evidence>
<evidence type="ECO:0000256" key="2">
    <source>
        <dbReference type="PROSITE-ProRule" id="PRU00169"/>
    </source>
</evidence>
<dbReference type="SUPFAM" id="SSF52172">
    <property type="entry name" value="CheY-like"/>
    <property type="match status" value="1"/>
</dbReference>
<dbReference type="Gene3D" id="3.40.50.2300">
    <property type="match status" value="1"/>
</dbReference>
<dbReference type="InterPro" id="IPR050595">
    <property type="entry name" value="Bact_response_regulator"/>
</dbReference>
<dbReference type="SMART" id="SM00091">
    <property type="entry name" value="PAS"/>
    <property type="match status" value="2"/>
</dbReference>
<name>A0AA97FCY4_9EURY</name>
<dbReference type="GeneID" id="85230653"/>
<dbReference type="PANTHER" id="PTHR44591">
    <property type="entry name" value="STRESS RESPONSE REGULATOR PROTEIN 1"/>
    <property type="match status" value="1"/>
</dbReference>
<dbReference type="AlphaFoldDB" id="A0AA97FCY4"/>
<dbReference type="InterPro" id="IPR011006">
    <property type="entry name" value="CheY-like_superfamily"/>
</dbReference>
<dbReference type="Proteomes" id="UP001301797">
    <property type="component" value="Chromosome"/>
</dbReference>
<dbReference type="KEGG" id="mefw:F1737_10750"/>